<evidence type="ECO:0000256" key="5">
    <source>
        <dbReference type="ARBA" id="ARBA00022723"/>
    </source>
</evidence>
<comment type="similarity">
    <text evidence="3">Belongs to the HARBI1 family.</text>
</comment>
<gene>
    <name evidence="11" type="ORF">SO802_003586</name>
</gene>
<dbReference type="Pfam" id="PF26138">
    <property type="entry name" value="DUF8040"/>
    <property type="match status" value="1"/>
</dbReference>
<dbReference type="AlphaFoldDB" id="A0AAW2E352"/>
<evidence type="ECO:0000256" key="7">
    <source>
        <dbReference type="ARBA" id="ARBA00023242"/>
    </source>
</evidence>
<keyword evidence="6" id="KW-0378">Hydrolase</keyword>
<comment type="subcellular location">
    <subcellularLocation>
        <location evidence="2">Nucleus</location>
    </subcellularLocation>
</comment>
<dbReference type="InterPro" id="IPR045249">
    <property type="entry name" value="HARBI1-like"/>
</dbReference>
<dbReference type="EMBL" id="JAZDWU010000001">
    <property type="protein sequence ID" value="KAL0016517.1"/>
    <property type="molecule type" value="Genomic_DNA"/>
</dbReference>
<dbReference type="GO" id="GO:0005634">
    <property type="term" value="C:nucleus"/>
    <property type="evidence" value="ECO:0007669"/>
    <property type="project" value="UniProtKB-SubCell"/>
</dbReference>
<evidence type="ECO:0000256" key="8">
    <source>
        <dbReference type="SAM" id="MobiDB-lite"/>
    </source>
</evidence>
<dbReference type="Pfam" id="PF13359">
    <property type="entry name" value="DDE_Tnp_4"/>
    <property type="match status" value="1"/>
</dbReference>
<dbReference type="PANTHER" id="PTHR22930">
    <property type="match status" value="1"/>
</dbReference>
<evidence type="ECO:0000256" key="3">
    <source>
        <dbReference type="ARBA" id="ARBA00006958"/>
    </source>
</evidence>
<evidence type="ECO:0000259" key="10">
    <source>
        <dbReference type="Pfam" id="PF26138"/>
    </source>
</evidence>
<feature type="compositionally biased region" description="Acidic residues" evidence="8">
    <location>
        <begin position="34"/>
        <end position="50"/>
    </location>
</feature>
<evidence type="ECO:0000256" key="6">
    <source>
        <dbReference type="ARBA" id="ARBA00022801"/>
    </source>
</evidence>
<evidence type="ECO:0008006" key="13">
    <source>
        <dbReference type="Google" id="ProtNLM"/>
    </source>
</evidence>
<proteinExistence type="inferred from homology"/>
<name>A0AAW2E352_9ROSI</name>
<reference evidence="11 12" key="1">
    <citation type="submission" date="2024-01" db="EMBL/GenBank/DDBJ databases">
        <title>A telomere-to-telomere, gap-free genome of sweet tea (Lithocarpus litseifolius).</title>
        <authorList>
            <person name="Zhou J."/>
        </authorList>
    </citation>
    <scope>NUCLEOTIDE SEQUENCE [LARGE SCALE GENOMIC DNA]</scope>
    <source>
        <strain evidence="11">Zhou-2022a</strain>
        <tissue evidence="11">Leaf</tissue>
    </source>
</reference>
<feature type="region of interest" description="Disordered" evidence="8">
    <location>
        <begin position="30"/>
        <end position="50"/>
    </location>
</feature>
<evidence type="ECO:0000256" key="2">
    <source>
        <dbReference type="ARBA" id="ARBA00004123"/>
    </source>
</evidence>
<evidence type="ECO:0000313" key="11">
    <source>
        <dbReference type="EMBL" id="KAL0016517.1"/>
    </source>
</evidence>
<dbReference type="GO" id="GO:0004518">
    <property type="term" value="F:nuclease activity"/>
    <property type="evidence" value="ECO:0007669"/>
    <property type="project" value="UniProtKB-KW"/>
</dbReference>
<comment type="caution">
    <text evidence="11">The sequence shown here is derived from an EMBL/GenBank/DDBJ whole genome shotgun (WGS) entry which is preliminary data.</text>
</comment>
<evidence type="ECO:0000256" key="4">
    <source>
        <dbReference type="ARBA" id="ARBA00022722"/>
    </source>
</evidence>
<dbReference type="Proteomes" id="UP001459277">
    <property type="component" value="Unassembled WGS sequence"/>
</dbReference>
<feature type="domain" description="DDE Tnp4" evidence="9">
    <location>
        <begin position="205"/>
        <end position="323"/>
    </location>
</feature>
<accession>A0AAW2E352</accession>
<dbReference type="GO" id="GO:0046872">
    <property type="term" value="F:metal ion binding"/>
    <property type="evidence" value="ECO:0007669"/>
    <property type="project" value="UniProtKB-KW"/>
</dbReference>
<evidence type="ECO:0000259" key="9">
    <source>
        <dbReference type="Pfam" id="PF13359"/>
    </source>
</evidence>
<evidence type="ECO:0000313" key="12">
    <source>
        <dbReference type="Proteomes" id="UP001459277"/>
    </source>
</evidence>
<protein>
    <recommendedName>
        <fullName evidence="13">DDE Tnp4 domain-containing protein</fullName>
    </recommendedName>
</protein>
<dbReference type="GO" id="GO:0016787">
    <property type="term" value="F:hydrolase activity"/>
    <property type="evidence" value="ECO:0007669"/>
    <property type="project" value="UniProtKB-KW"/>
</dbReference>
<keyword evidence="4" id="KW-0540">Nuclease</keyword>
<comment type="cofactor">
    <cofactor evidence="1">
        <name>a divalent metal cation</name>
        <dbReference type="ChEBI" id="CHEBI:60240"/>
    </cofactor>
</comment>
<keyword evidence="5" id="KW-0479">Metal-binding</keyword>
<feature type="domain" description="DUF8040" evidence="10">
    <location>
        <begin position="80"/>
        <end position="176"/>
    </location>
</feature>
<sequence>MCRSLMASGNDWWRAVEEYDFDDAYFNDVGSSNDCEDNDDDWTDSESEREEEVEFNLVNPMVGEMYAYMQQHYDKQLMRTSTLTGKAYINEVTEGNPTKCYEMFHMTPELLLHLVEELAQHGYLRDGLGGVNATQAMAMLLYILGHNTHFRCVVDRFQHSTETVCRHFHKALRAVHHYAKHLIKPDQNVTGLPEHLQVNKYWPWFKGSAKDLRVFEEAISDRKHGFPWPPTGSYYLVDSGLPIGTSFLPPHKSTRYHTHEFRSSGRRITSKKELYNYRHSSLRMVIERSFGVLKAHFPILNLMPNFKPIRQRYVIVMCCALHNFIYMNNQSDELFRIIGESVGEGNATNRGASGDAGASTGAVTQRHVLEMSSALKRALGQFRDNITNTMWDYYVARGNVR</sequence>
<keyword evidence="12" id="KW-1185">Reference proteome</keyword>
<organism evidence="11 12">
    <name type="scientific">Lithocarpus litseifolius</name>
    <dbReference type="NCBI Taxonomy" id="425828"/>
    <lineage>
        <taxon>Eukaryota</taxon>
        <taxon>Viridiplantae</taxon>
        <taxon>Streptophyta</taxon>
        <taxon>Embryophyta</taxon>
        <taxon>Tracheophyta</taxon>
        <taxon>Spermatophyta</taxon>
        <taxon>Magnoliopsida</taxon>
        <taxon>eudicotyledons</taxon>
        <taxon>Gunneridae</taxon>
        <taxon>Pentapetalae</taxon>
        <taxon>rosids</taxon>
        <taxon>fabids</taxon>
        <taxon>Fagales</taxon>
        <taxon>Fagaceae</taxon>
        <taxon>Lithocarpus</taxon>
    </lineage>
</organism>
<dbReference type="PANTHER" id="PTHR22930:SF228">
    <property type="entry name" value="PROTEIN ALP1-LIKE"/>
    <property type="match status" value="1"/>
</dbReference>
<keyword evidence="7" id="KW-0539">Nucleus</keyword>
<dbReference type="InterPro" id="IPR058353">
    <property type="entry name" value="DUF8040"/>
</dbReference>
<evidence type="ECO:0000256" key="1">
    <source>
        <dbReference type="ARBA" id="ARBA00001968"/>
    </source>
</evidence>
<dbReference type="InterPro" id="IPR027806">
    <property type="entry name" value="HARBI1_dom"/>
</dbReference>